<dbReference type="Proteomes" id="UP000799755">
    <property type="component" value="Unassembled WGS sequence"/>
</dbReference>
<organism evidence="1 2">
    <name type="scientific">Lindgomyces ingoldianus</name>
    <dbReference type="NCBI Taxonomy" id="673940"/>
    <lineage>
        <taxon>Eukaryota</taxon>
        <taxon>Fungi</taxon>
        <taxon>Dikarya</taxon>
        <taxon>Ascomycota</taxon>
        <taxon>Pezizomycotina</taxon>
        <taxon>Dothideomycetes</taxon>
        <taxon>Pleosporomycetidae</taxon>
        <taxon>Pleosporales</taxon>
        <taxon>Lindgomycetaceae</taxon>
        <taxon>Lindgomyces</taxon>
    </lineage>
</organism>
<protein>
    <submittedName>
        <fullName evidence="1">NAD(P)-binding protein</fullName>
    </submittedName>
</protein>
<proteinExistence type="predicted"/>
<gene>
    <name evidence="1" type="ORF">BDR25DRAFT_379639</name>
</gene>
<dbReference type="EMBL" id="MU003495">
    <property type="protein sequence ID" value="KAF2476002.1"/>
    <property type="molecule type" value="Genomic_DNA"/>
</dbReference>
<comment type="caution">
    <text evidence="1">The sequence shown here is derived from an EMBL/GenBank/DDBJ whole genome shotgun (WGS) entry which is preliminary data.</text>
</comment>
<reference evidence="1" key="1">
    <citation type="journal article" date="2020" name="Stud. Mycol.">
        <title>101 Dothideomycetes genomes: a test case for predicting lifestyles and emergence of pathogens.</title>
        <authorList>
            <person name="Haridas S."/>
            <person name="Albert R."/>
            <person name="Binder M."/>
            <person name="Bloem J."/>
            <person name="Labutti K."/>
            <person name="Salamov A."/>
            <person name="Andreopoulos B."/>
            <person name="Baker S."/>
            <person name="Barry K."/>
            <person name="Bills G."/>
            <person name="Bluhm B."/>
            <person name="Cannon C."/>
            <person name="Castanera R."/>
            <person name="Culley D."/>
            <person name="Daum C."/>
            <person name="Ezra D."/>
            <person name="Gonzalez J."/>
            <person name="Henrissat B."/>
            <person name="Kuo A."/>
            <person name="Liang C."/>
            <person name="Lipzen A."/>
            <person name="Lutzoni F."/>
            <person name="Magnuson J."/>
            <person name="Mondo S."/>
            <person name="Nolan M."/>
            <person name="Ohm R."/>
            <person name="Pangilinan J."/>
            <person name="Park H.-J."/>
            <person name="Ramirez L."/>
            <person name="Alfaro M."/>
            <person name="Sun H."/>
            <person name="Tritt A."/>
            <person name="Yoshinaga Y."/>
            <person name="Zwiers L.-H."/>
            <person name="Turgeon B."/>
            <person name="Goodwin S."/>
            <person name="Spatafora J."/>
            <person name="Crous P."/>
            <person name="Grigoriev I."/>
        </authorList>
    </citation>
    <scope>NUCLEOTIDE SEQUENCE</scope>
    <source>
        <strain evidence="1">ATCC 200398</strain>
    </source>
</reference>
<name>A0ACB6RCF2_9PLEO</name>
<sequence length="326" mass="35910">MVKIVVAGGSGGGVPCQLAREVVDALVATRKHEITILTRNKASAGYITPGVTWRTVNYDDKIDLIGALQGVHTVLSFVNLLMADPENNPQKNLIDSCIATGVKRFAPSEYGSCGKDDLPFWAGKNEIKEYLEKVNENGKVLEYTLFQPGLFLDYLATPCRTAKYVTPLDTFINFQNRHAIVVDGHEDAIMTLTTVQDIAMVVTRAVECDSEWPKIGGIRGNRVTVSQILEIGAKVRGRPFTIDKVKLEDLQAGNLKTSWSLGQRHPSFTVDKADQLPAMLKTVLIGILLSSVKGAWDVSDAFNQLLPDYEFTKIEDFLANVWEGKP</sequence>
<accession>A0ACB6RCF2</accession>
<evidence type="ECO:0000313" key="2">
    <source>
        <dbReference type="Proteomes" id="UP000799755"/>
    </source>
</evidence>
<keyword evidence="2" id="KW-1185">Reference proteome</keyword>
<evidence type="ECO:0000313" key="1">
    <source>
        <dbReference type="EMBL" id="KAF2476002.1"/>
    </source>
</evidence>